<dbReference type="EMBL" id="GG704911">
    <property type="protein sequence ID" value="KJF60052.1"/>
    <property type="molecule type" value="Genomic_DNA"/>
</dbReference>
<dbReference type="OMA" id="IEWFSAC"/>
<dbReference type="InParanoid" id="A0A0D8JRY3"/>
<sequence>MNFDEQSFSSPVCSAPIEWFSACSDAHDYETGWYFLCGASNDTDALAAILGLRDGEHLGLRPATVFGFKARKWGRQPVLVRESGEKDSPNGDAAVSGAALRIERTDHAKMLRGLLPSMFRVDKCYIRLDRDRGEDDELIRGFAFVWDGKTEELKN</sequence>
<protein>
    <submittedName>
        <fullName evidence="1">Uncharacterized protein</fullName>
    </submittedName>
</protein>
<organism evidence="1 2">
    <name type="scientific">Coccidioides immitis (strain RS)</name>
    <name type="common">Valley fever fungus</name>
    <dbReference type="NCBI Taxonomy" id="246410"/>
    <lineage>
        <taxon>Eukaryota</taxon>
        <taxon>Fungi</taxon>
        <taxon>Dikarya</taxon>
        <taxon>Ascomycota</taxon>
        <taxon>Pezizomycotina</taxon>
        <taxon>Eurotiomycetes</taxon>
        <taxon>Eurotiomycetidae</taxon>
        <taxon>Onygenales</taxon>
        <taxon>Onygenaceae</taxon>
        <taxon>Coccidioides</taxon>
    </lineage>
</organism>
<name>A0A0D8JRY3_COCIM</name>
<dbReference type="GeneID" id="24163474"/>
<proteinExistence type="predicted"/>
<dbReference type="STRING" id="246410.A0A0D8JRY3"/>
<evidence type="ECO:0000313" key="2">
    <source>
        <dbReference type="Proteomes" id="UP000001261"/>
    </source>
</evidence>
<dbReference type="VEuPathDB" id="FungiDB:CIMG_10887"/>
<keyword evidence="2" id="KW-1185">Reference proteome</keyword>
<reference evidence="2" key="1">
    <citation type="journal article" date="2009" name="Genome Res.">
        <title>Comparative genomic analyses of the human fungal pathogens Coccidioides and their relatives.</title>
        <authorList>
            <person name="Sharpton T.J."/>
            <person name="Stajich J.E."/>
            <person name="Rounsley S.D."/>
            <person name="Gardner M.J."/>
            <person name="Wortman J.R."/>
            <person name="Jordar V.S."/>
            <person name="Maiti R."/>
            <person name="Kodira C.D."/>
            <person name="Neafsey D.E."/>
            <person name="Zeng Q."/>
            <person name="Hung C.-Y."/>
            <person name="McMahan C."/>
            <person name="Muszewska A."/>
            <person name="Grynberg M."/>
            <person name="Mandel M.A."/>
            <person name="Kellner E.M."/>
            <person name="Barker B.M."/>
            <person name="Galgiani J.N."/>
            <person name="Orbach M.J."/>
            <person name="Kirkland T.N."/>
            <person name="Cole G.T."/>
            <person name="Henn M.R."/>
            <person name="Birren B.W."/>
            <person name="Taylor J.W."/>
        </authorList>
    </citation>
    <scope>NUCLEOTIDE SEQUENCE [LARGE SCALE GENOMIC DNA]</scope>
    <source>
        <strain evidence="2">RS</strain>
    </source>
</reference>
<gene>
    <name evidence="1" type="ORF">CIMG_10887</name>
</gene>
<accession>A0A0D8JRY3</accession>
<reference evidence="2" key="2">
    <citation type="journal article" date="2010" name="Genome Res.">
        <title>Population genomic sequencing of Coccidioides fungi reveals recent hybridization and transposon control.</title>
        <authorList>
            <person name="Neafsey D.E."/>
            <person name="Barker B.M."/>
            <person name="Sharpton T.J."/>
            <person name="Stajich J.E."/>
            <person name="Park D.J."/>
            <person name="Whiston E."/>
            <person name="Hung C.-Y."/>
            <person name="McMahan C."/>
            <person name="White J."/>
            <person name="Sykes S."/>
            <person name="Heiman D."/>
            <person name="Young S."/>
            <person name="Zeng Q."/>
            <person name="Abouelleil A."/>
            <person name="Aftuck L."/>
            <person name="Bessette D."/>
            <person name="Brown A."/>
            <person name="FitzGerald M."/>
            <person name="Lui A."/>
            <person name="Macdonald J.P."/>
            <person name="Priest M."/>
            <person name="Orbach M.J."/>
            <person name="Galgiani J.N."/>
            <person name="Kirkland T.N."/>
            <person name="Cole G.T."/>
            <person name="Birren B.W."/>
            <person name="Henn M.R."/>
            <person name="Taylor J.W."/>
            <person name="Rounsley S.D."/>
        </authorList>
    </citation>
    <scope>GENOME REANNOTATION</scope>
    <source>
        <strain evidence="2">RS</strain>
    </source>
</reference>
<dbReference type="AlphaFoldDB" id="A0A0D8JRY3"/>
<dbReference type="RefSeq" id="XP_012214359.1">
    <property type="nucleotide sequence ID" value="XM_012358936.1"/>
</dbReference>
<dbReference type="Proteomes" id="UP000001261">
    <property type="component" value="Unassembled WGS sequence"/>
</dbReference>
<dbReference type="OrthoDB" id="3262926at2759"/>
<dbReference type="KEGG" id="cim:CIMG_10887"/>
<evidence type="ECO:0000313" key="1">
    <source>
        <dbReference type="EMBL" id="KJF60052.1"/>
    </source>
</evidence>